<evidence type="ECO:0000313" key="10">
    <source>
        <dbReference type="EMBL" id="GHF92699.1"/>
    </source>
</evidence>
<keyword evidence="5 7" id="KW-0472">Membrane</keyword>
<evidence type="ECO:0000256" key="5">
    <source>
        <dbReference type="ARBA" id="ARBA00023136"/>
    </source>
</evidence>
<dbReference type="InterPro" id="IPR050250">
    <property type="entry name" value="Macrolide_Exporter_MacB"/>
</dbReference>
<dbReference type="Proteomes" id="UP000623842">
    <property type="component" value="Unassembled WGS sequence"/>
</dbReference>
<keyword evidence="4 7" id="KW-1133">Transmembrane helix</keyword>
<dbReference type="RefSeq" id="WP_189770155.1">
    <property type="nucleotide sequence ID" value="NZ_BNCK01000004.1"/>
</dbReference>
<reference evidence="10" key="1">
    <citation type="journal article" date="2014" name="Int. J. Syst. Evol. Microbiol.">
        <title>Complete genome sequence of Corynebacterium casei LMG S-19264T (=DSM 44701T), isolated from a smear-ripened cheese.</title>
        <authorList>
            <consortium name="US DOE Joint Genome Institute (JGI-PGF)"/>
            <person name="Walter F."/>
            <person name="Albersmeier A."/>
            <person name="Kalinowski J."/>
            <person name="Ruckert C."/>
        </authorList>
    </citation>
    <scope>NUCLEOTIDE SEQUENCE</scope>
    <source>
        <strain evidence="10">KCTC 42731</strain>
    </source>
</reference>
<sequence length="400" mass="44398">MNFKALLKSLMLRKFAVGLLVIQLALTLGLIVNSSILALDTIKKLEEPMGIDIDNILIVDLVATSGAYRDDDYANAITLEDMAKIEALPGVIAATPSIQLPIQSGGTNGNMHDIDNPDIELTNKYLSYVPFFFATEKIQQVFDLELIEGRLLSSSDMFKDGDEKMNIVITQSLKHDLYGEDSAIGRETNNGIIVGVVKDFNISPLKPDDKQYAVFKPYIIPNSYHYLVKVEPGQFNTIKNQISDVILSVQPERDIRRVYSMADHLEKFYQQDQGLANLFIMLCVLMVLVTIISSYANAQFHVSKQRKIIGIRRALGARKKDVLIYVLAENWLVCLMGSFFGILAIMGINIMLSNHLEIAKPEILPTIIAICVLAVIGTLATWLPAIKTSNIPPVIATKTV</sequence>
<feature type="domain" description="ABC3 transporter permease C-terminal" evidence="8">
    <location>
        <begin position="281"/>
        <end position="393"/>
    </location>
</feature>
<comment type="caution">
    <text evidence="10">The sequence shown here is derived from an EMBL/GenBank/DDBJ whole genome shotgun (WGS) entry which is preliminary data.</text>
</comment>
<name>A0A919ELS4_9GAMM</name>
<comment type="subcellular location">
    <subcellularLocation>
        <location evidence="1">Cell membrane</location>
        <topology evidence="1">Multi-pass membrane protein</topology>
    </subcellularLocation>
</comment>
<accession>A0A919ELS4</accession>
<dbReference type="AlphaFoldDB" id="A0A919ELS4"/>
<feature type="transmembrane region" description="Helical" evidence="7">
    <location>
        <begin position="275"/>
        <end position="298"/>
    </location>
</feature>
<evidence type="ECO:0000313" key="11">
    <source>
        <dbReference type="Proteomes" id="UP000623842"/>
    </source>
</evidence>
<evidence type="ECO:0000256" key="4">
    <source>
        <dbReference type="ARBA" id="ARBA00022989"/>
    </source>
</evidence>
<evidence type="ECO:0000256" key="7">
    <source>
        <dbReference type="SAM" id="Phobius"/>
    </source>
</evidence>
<organism evidence="10 11">
    <name type="scientific">Thalassotalea marina</name>
    <dbReference type="NCBI Taxonomy" id="1673741"/>
    <lineage>
        <taxon>Bacteria</taxon>
        <taxon>Pseudomonadati</taxon>
        <taxon>Pseudomonadota</taxon>
        <taxon>Gammaproteobacteria</taxon>
        <taxon>Alteromonadales</taxon>
        <taxon>Colwelliaceae</taxon>
        <taxon>Thalassotalea</taxon>
    </lineage>
</organism>
<dbReference type="PANTHER" id="PTHR30572:SF4">
    <property type="entry name" value="ABC TRANSPORTER PERMEASE YTRF"/>
    <property type="match status" value="1"/>
</dbReference>
<dbReference type="InterPro" id="IPR003838">
    <property type="entry name" value="ABC3_permease_C"/>
</dbReference>
<dbReference type="InterPro" id="IPR025857">
    <property type="entry name" value="MacB_PCD"/>
</dbReference>
<gene>
    <name evidence="10" type="ORF">GCM10017161_21100</name>
</gene>
<dbReference type="PANTHER" id="PTHR30572">
    <property type="entry name" value="MEMBRANE COMPONENT OF TRANSPORTER-RELATED"/>
    <property type="match status" value="1"/>
</dbReference>
<evidence type="ECO:0000259" key="8">
    <source>
        <dbReference type="Pfam" id="PF02687"/>
    </source>
</evidence>
<keyword evidence="11" id="KW-1185">Reference proteome</keyword>
<keyword evidence="2" id="KW-1003">Cell membrane</keyword>
<dbReference type="EMBL" id="BNCK01000004">
    <property type="protein sequence ID" value="GHF92699.1"/>
    <property type="molecule type" value="Genomic_DNA"/>
</dbReference>
<evidence type="ECO:0000256" key="2">
    <source>
        <dbReference type="ARBA" id="ARBA00022475"/>
    </source>
</evidence>
<feature type="transmembrane region" description="Helical" evidence="7">
    <location>
        <begin position="322"/>
        <end position="351"/>
    </location>
</feature>
<proteinExistence type="inferred from homology"/>
<feature type="transmembrane region" description="Helical" evidence="7">
    <location>
        <begin position="363"/>
        <end position="383"/>
    </location>
</feature>
<keyword evidence="3 7" id="KW-0812">Transmembrane</keyword>
<dbReference type="Pfam" id="PF02687">
    <property type="entry name" value="FtsX"/>
    <property type="match status" value="1"/>
</dbReference>
<reference evidence="10" key="2">
    <citation type="submission" date="2020-09" db="EMBL/GenBank/DDBJ databases">
        <authorList>
            <person name="Sun Q."/>
            <person name="Kim S."/>
        </authorList>
    </citation>
    <scope>NUCLEOTIDE SEQUENCE</scope>
    <source>
        <strain evidence="10">KCTC 42731</strain>
    </source>
</reference>
<dbReference type="Pfam" id="PF12704">
    <property type="entry name" value="MacB_PCD"/>
    <property type="match status" value="1"/>
</dbReference>
<comment type="similarity">
    <text evidence="6">Belongs to the ABC-4 integral membrane protein family.</text>
</comment>
<evidence type="ECO:0000256" key="6">
    <source>
        <dbReference type="ARBA" id="ARBA00038076"/>
    </source>
</evidence>
<feature type="domain" description="MacB-like periplasmic core" evidence="9">
    <location>
        <begin position="24"/>
        <end position="217"/>
    </location>
</feature>
<evidence type="ECO:0000259" key="9">
    <source>
        <dbReference type="Pfam" id="PF12704"/>
    </source>
</evidence>
<evidence type="ECO:0000256" key="3">
    <source>
        <dbReference type="ARBA" id="ARBA00022692"/>
    </source>
</evidence>
<dbReference type="GO" id="GO:0005886">
    <property type="term" value="C:plasma membrane"/>
    <property type="evidence" value="ECO:0007669"/>
    <property type="project" value="UniProtKB-SubCell"/>
</dbReference>
<dbReference type="GO" id="GO:0022857">
    <property type="term" value="F:transmembrane transporter activity"/>
    <property type="evidence" value="ECO:0007669"/>
    <property type="project" value="TreeGrafter"/>
</dbReference>
<evidence type="ECO:0000256" key="1">
    <source>
        <dbReference type="ARBA" id="ARBA00004651"/>
    </source>
</evidence>
<protein>
    <submittedName>
        <fullName evidence="10">ABC transporter permease</fullName>
    </submittedName>
</protein>